<dbReference type="Pfam" id="PF19637">
    <property type="entry name" value="DUF6140"/>
    <property type="match status" value="1"/>
</dbReference>
<accession>A0A3P1AMH5</accession>
<reference evidence="1 2" key="1">
    <citation type="submission" date="2018-11" db="EMBL/GenBank/DDBJ databases">
        <title>Flavobacterium sp. nov., YIM 102796 draft genome.</title>
        <authorList>
            <person name="Li G."/>
            <person name="Jiang Y."/>
        </authorList>
    </citation>
    <scope>NUCLEOTIDE SEQUENCE [LARGE SCALE GENOMIC DNA]</scope>
    <source>
        <strain evidence="1 2">YIM 102796</strain>
    </source>
</reference>
<comment type="caution">
    <text evidence="1">The sequence shown here is derived from an EMBL/GenBank/DDBJ whole genome shotgun (WGS) entry which is preliminary data.</text>
</comment>
<gene>
    <name evidence="1" type="ORF">EG242_13985</name>
</gene>
<evidence type="ECO:0000313" key="1">
    <source>
        <dbReference type="EMBL" id="RRA89870.1"/>
    </source>
</evidence>
<dbReference type="RefSeq" id="WP_124900482.1">
    <property type="nucleotide sequence ID" value="NZ_RQTJ01000048.1"/>
</dbReference>
<protein>
    <submittedName>
        <fullName evidence="1">Uncharacterized protein</fullName>
    </submittedName>
</protein>
<name>A0A3P1AMH5_9FLAO</name>
<proteinExistence type="predicted"/>
<evidence type="ECO:0000313" key="2">
    <source>
        <dbReference type="Proteomes" id="UP000268372"/>
    </source>
</evidence>
<keyword evidence="2" id="KW-1185">Reference proteome</keyword>
<dbReference type="OrthoDB" id="1075930at2"/>
<dbReference type="AlphaFoldDB" id="A0A3P1AMH5"/>
<dbReference type="Proteomes" id="UP000268372">
    <property type="component" value="Unassembled WGS sequence"/>
</dbReference>
<dbReference type="EMBL" id="RQTJ01000048">
    <property type="protein sequence ID" value="RRA89870.1"/>
    <property type="molecule type" value="Genomic_DNA"/>
</dbReference>
<organism evidence="1 2">
    <name type="scientific">Paenimyroides viscosum</name>
    <dbReference type="NCBI Taxonomy" id="2488729"/>
    <lineage>
        <taxon>Bacteria</taxon>
        <taxon>Pseudomonadati</taxon>
        <taxon>Bacteroidota</taxon>
        <taxon>Flavobacteriia</taxon>
        <taxon>Flavobacteriales</taxon>
        <taxon>Flavobacteriaceae</taxon>
        <taxon>Paenimyroides</taxon>
    </lineage>
</organism>
<dbReference type="InterPro" id="IPR046138">
    <property type="entry name" value="DUF6140"/>
</dbReference>
<sequence>MPLYKATITKTERLPDGSIIEKGMTLQFTHFGIPWDGNGPGTEAINNSFLRIYGIDLKANFALNPGFVSVEEVR</sequence>